<proteinExistence type="predicted"/>
<reference evidence="8 9" key="1">
    <citation type="journal article" date="2019" name="Int. J. Syst. Evol. Microbiol.">
        <title>The Global Catalogue of Microorganisms (GCM) 10K type strain sequencing project: providing services to taxonomists for standard genome sequencing and annotation.</title>
        <authorList>
            <consortium name="The Broad Institute Genomics Platform"/>
            <consortium name="The Broad Institute Genome Sequencing Center for Infectious Disease"/>
            <person name="Wu L."/>
            <person name="Ma J."/>
        </authorList>
    </citation>
    <scope>NUCLEOTIDE SEQUENCE [LARGE SCALE GENOMIC DNA]</scope>
    <source>
        <strain evidence="8 9">JCM 15974</strain>
    </source>
</reference>
<keyword evidence="8" id="KW-0547">Nucleotide-binding</keyword>
<dbReference type="InterPro" id="IPR004358">
    <property type="entry name" value="Sig_transdc_His_kin-like_C"/>
</dbReference>
<dbReference type="EC" id="2.7.13.3" evidence="2"/>
<dbReference type="InterPro" id="IPR036097">
    <property type="entry name" value="HisK_dim/P_sf"/>
</dbReference>
<evidence type="ECO:0000313" key="8">
    <source>
        <dbReference type="EMBL" id="GAA0711139.1"/>
    </source>
</evidence>
<sequence>MNSLLKRQIRKHLSEELKNNPEIQSFLAAIEGSYNTYEEQFSMLQRAMSISSQELFDANKRLTEEAKQQRMVIKRLNDVIKTLQSIGNKEVTKEIKDLTGIELATLIEEQAAKISAFEKQRAKMLRDLEKSNEELTSYAQVVSHDLKSPLRNVSALISWIKEDAEQMGGTALSHLAHIEKNISKMDNMIGGILEYSLVDKKDKIVNLVDLNVLIYQTIESLHAPDFIEFSIDNRLPTMKKDPYRIKQLFQNLISNAIKGMDKEEGYIYIGSKEEEEYWEFYIKDNGKGIPEKYHTKIFKMFQSIDSTKESTGIGLSIVKKIIDYYEGKIWLESVVGEGTTFYFTIKK</sequence>
<evidence type="ECO:0000259" key="7">
    <source>
        <dbReference type="PROSITE" id="PS50109"/>
    </source>
</evidence>
<dbReference type="PRINTS" id="PR00344">
    <property type="entry name" value="BCTRLSENSOR"/>
</dbReference>
<keyword evidence="5" id="KW-0418">Kinase</keyword>
<keyword evidence="3" id="KW-0597">Phosphoprotein</keyword>
<evidence type="ECO:0000256" key="1">
    <source>
        <dbReference type="ARBA" id="ARBA00000085"/>
    </source>
</evidence>
<dbReference type="InterPro" id="IPR005467">
    <property type="entry name" value="His_kinase_dom"/>
</dbReference>
<dbReference type="InterPro" id="IPR003661">
    <property type="entry name" value="HisK_dim/P_dom"/>
</dbReference>
<dbReference type="Gene3D" id="3.30.565.10">
    <property type="entry name" value="Histidine kinase-like ATPase, C-terminal domain"/>
    <property type="match status" value="1"/>
</dbReference>
<dbReference type="Pfam" id="PF02518">
    <property type="entry name" value="HATPase_c"/>
    <property type="match status" value="1"/>
</dbReference>
<dbReference type="GO" id="GO:0005524">
    <property type="term" value="F:ATP binding"/>
    <property type="evidence" value="ECO:0007669"/>
    <property type="project" value="UniProtKB-KW"/>
</dbReference>
<dbReference type="CDD" id="cd00082">
    <property type="entry name" value="HisKA"/>
    <property type="match status" value="1"/>
</dbReference>
<dbReference type="PANTHER" id="PTHR42878">
    <property type="entry name" value="TWO-COMPONENT HISTIDINE KINASE"/>
    <property type="match status" value="1"/>
</dbReference>
<dbReference type="InterPro" id="IPR003594">
    <property type="entry name" value="HATPase_dom"/>
</dbReference>
<dbReference type="Proteomes" id="UP001501758">
    <property type="component" value="Unassembled WGS sequence"/>
</dbReference>
<dbReference type="EMBL" id="BAAAGE010000001">
    <property type="protein sequence ID" value="GAA0711139.1"/>
    <property type="molecule type" value="Genomic_DNA"/>
</dbReference>
<keyword evidence="8" id="KW-0067">ATP-binding</keyword>
<dbReference type="PROSITE" id="PS50109">
    <property type="entry name" value="HIS_KIN"/>
    <property type="match status" value="1"/>
</dbReference>
<accession>A0ABN1IEX6</accession>
<comment type="caution">
    <text evidence="8">The sequence shown here is derived from an EMBL/GenBank/DDBJ whole genome shotgun (WGS) entry which is preliminary data.</text>
</comment>
<organism evidence="8 9">
    <name type="scientific">Aquimarina litoralis</name>
    <dbReference type="NCBI Taxonomy" id="584605"/>
    <lineage>
        <taxon>Bacteria</taxon>
        <taxon>Pseudomonadati</taxon>
        <taxon>Bacteroidota</taxon>
        <taxon>Flavobacteriia</taxon>
        <taxon>Flavobacteriales</taxon>
        <taxon>Flavobacteriaceae</taxon>
        <taxon>Aquimarina</taxon>
    </lineage>
</organism>
<keyword evidence="9" id="KW-1185">Reference proteome</keyword>
<name>A0ABN1IEX6_9FLAO</name>
<protein>
    <recommendedName>
        <fullName evidence="2">histidine kinase</fullName>
        <ecNumber evidence="2">2.7.13.3</ecNumber>
    </recommendedName>
</protein>
<keyword evidence="6" id="KW-0175">Coiled coil</keyword>
<dbReference type="PANTHER" id="PTHR42878:SF15">
    <property type="entry name" value="BACTERIOPHYTOCHROME"/>
    <property type="match status" value="1"/>
</dbReference>
<evidence type="ECO:0000256" key="4">
    <source>
        <dbReference type="ARBA" id="ARBA00022679"/>
    </source>
</evidence>
<feature type="coiled-coil region" evidence="6">
    <location>
        <begin position="107"/>
        <end position="134"/>
    </location>
</feature>
<dbReference type="InterPro" id="IPR036890">
    <property type="entry name" value="HATPase_C_sf"/>
</dbReference>
<evidence type="ECO:0000256" key="2">
    <source>
        <dbReference type="ARBA" id="ARBA00012438"/>
    </source>
</evidence>
<dbReference type="SUPFAM" id="SSF47384">
    <property type="entry name" value="Homodimeric domain of signal transducing histidine kinase"/>
    <property type="match status" value="1"/>
</dbReference>
<dbReference type="SMART" id="SM00387">
    <property type="entry name" value="HATPase_c"/>
    <property type="match status" value="1"/>
</dbReference>
<dbReference type="InterPro" id="IPR050351">
    <property type="entry name" value="BphY/WalK/GraS-like"/>
</dbReference>
<evidence type="ECO:0000313" key="9">
    <source>
        <dbReference type="Proteomes" id="UP001501758"/>
    </source>
</evidence>
<feature type="domain" description="Histidine kinase" evidence="7">
    <location>
        <begin position="141"/>
        <end position="347"/>
    </location>
</feature>
<comment type="catalytic activity">
    <reaction evidence="1">
        <text>ATP + protein L-histidine = ADP + protein N-phospho-L-histidine.</text>
        <dbReference type="EC" id="2.7.13.3"/>
    </reaction>
</comment>
<evidence type="ECO:0000256" key="5">
    <source>
        <dbReference type="ARBA" id="ARBA00022777"/>
    </source>
</evidence>
<dbReference type="SUPFAM" id="SSF55874">
    <property type="entry name" value="ATPase domain of HSP90 chaperone/DNA topoisomerase II/histidine kinase"/>
    <property type="match status" value="1"/>
</dbReference>
<keyword evidence="4" id="KW-0808">Transferase</keyword>
<dbReference type="Gene3D" id="1.10.287.130">
    <property type="match status" value="1"/>
</dbReference>
<dbReference type="RefSeq" id="WP_343909334.1">
    <property type="nucleotide sequence ID" value="NZ_BAAAGE010000001.1"/>
</dbReference>
<gene>
    <name evidence="8" type="ORF">GCM10009430_00380</name>
</gene>
<evidence type="ECO:0000256" key="6">
    <source>
        <dbReference type="SAM" id="Coils"/>
    </source>
</evidence>
<evidence type="ECO:0000256" key="3">
    <source>
        <dbReference type="ARBA" id="ARBA00022553"/>
    </source>
</evidence>